<protein>
    <submittedName>
        <fullName evidence="1">Uncharacterized protein</fullName>
    </submittedName>
</protein>
<proteinExistence type="predicted"/>
<dbReference type="Gramene" id="PRQ29747">
    <property type="protein sequence ID" value="PRQ29747"/>
    <property type="gene ID" value="RchiOBHm_Chr5g0017151"/>
</dbReference>
<organism evidence="1 2">
    <name type="scientific">Rosa chinensis</name>
    <name type="common">China rose</name>
    <dbReference type="NCBI Taxonomy" id="74649"/>
    <lineage>
        <taxon>Eukaryota</taxon>
        <taxon>Viridiplantae</taxon>
        <taxon>Streptophyta</taxon>
        <taxon>Embryophyta</taxon>
        <taxon>Tracheophyta</taxon>
        <taxon>Spermatophyta</taxon>
        <taxon>Magnoliopsida</taxon>
        <taxon>eudicotyledons</taxon>
        <taxon>Gunneridae</taxon>
        <taxon>Pentapetalae</taxon>
        <taxon>rosids</taxon>
        <taxon>fabids</taxon>
        <taxon>Rosales</taxon>
        <taxon>Rosaceae</taxon>
        <taxon>Rosoideae</taxon>
        <taxon>Rosoideae incertae sedis</taxon>
        <taxon>Rosa</taxon>
    </lineage>
</organism>
<accession>A0A2P6Q6D7</accession>
<comment type="caution">
    <text evidence="1">The sequence shown here is derived from an EMBL/GenBank/DDBJ whole genome shotgun (WGS) entry which is preliminary data.</text>
</comment>
<reference evidence="1 2" key="1">
    <citation type="journal article" date="2018" name="Nat. Genet.">
        <title>The Rosa genome provides new insights in the design of modern roses.</title>
        <authorList>
            <person name="Bendahmane M."/>
        </authorList>
    </citation>
    <scope>NUCLEOTIDE SEQUENCE [LARGE SCALE GENOMIC DNA]</scope>
    <source>
        <strain evidence="2">cv. Old Blush</strain>
    </source>
</reference>
<evidence type="ECO:0000313" key="1">
    <source>
        <dbReference type="EMBL" id="PRQ29747.1"/>
    </source>
</evidence>
<dbReference type="Proteomes" id="UP000238479">
    <property type="component" value="Chromosome 5"/>
</dbReference>
<dbReference type="AlphaFoldDB" id="A0A2P6Q6D7"/>
<keyword evidence="2" id="KW-1185">Reference proteome</keyword>
<dbReference type="EMBL" id="PDCK01000043">
    <property type="protein sequence ID" value="PRQ29747.1"/>
    <property type="molecule type" value="Genomic_DNA"/>
</dbReference>
<name>A0A2P6Q6D7_ROSCH</name>
<evidence type="ECO:0000313" key="2">
    <source>
        <dbReference type="Proteomes" id="UP000238479"/>
    </source>
</evidence>
<gene>
    <name evidence="1" type="ORF">RchiOBHm_Chr5g0017151</name>
</gene>
<sequence length="85" mass="9426">MATILSNLNDSNLYFFPSLFLKIDLPPHLNLYIHIHNLCCTLPSAKNGQPLLLPNCSSWMTRFDAQLSEDPLKNGGDAKIADLLG</sequence>